<dbReference type="EMBL" id="UYSU01013413">
    <property type="protein sequence ID" value="VDL88405.1"/>
    <property type="molecule type" value="Genomic_DNA"/>
</dbReference>
<evidence type="ECO:0000256" key="1">
    <source>
        <dbReference type="SAM" id="MobiDB-lite"/>
    </source>
</evidence>
<dbReference type="Proteomes" id="UP000275846">
    <property type="component" value="Unassembled WGS sequence"/>
</dbReference>
<keyword evidence="3" id="KW-1185">Reference proteome</keyword>
<feature type="compositionally biased region" description="Low complexity" evidence="1">
    <location>
        <begin position="1"/>
        <end position="11"/>
    </location>
</feature>
<reference evidence="2 3" key="2">
    <citation type="submission" date="2018-11" db="EMBL/GenBank/DDBJ databases">
        <authorList>
            <consortium name="Pathogen Informatics"/>
        </authorList>
    </citation>
    <scope>NUCLEOTIDE SEQUENCE [LARGE SCALE GENOMIC DNA]</scope>
    <source>
        <strain evidence="2 3">NST_G2</strain>
    </source>
</reference>
<accession>A0A183SCS3</accession>
<protein>
    <submittedName>
        <fullName evidence="4">PSMD4</fullName>
    </submittedName>
</protein>
<reference evidence="4" key="1">
    <citation type="submission" date="2016-06" db="UniProtKB">
        <authorList>
            <consortium name="WormBaseParasite"/>
        </authorList>
    </citation>
    <scope>IDENTIFICATION</scope>
</reference>
<evidence type="ECO:0000313" key="2">
    <source>
        <dbReference type="EMBL" id="VDL88405.1"/>
    </source>
</evidence>
<dbReference type="AlphaFoldDB" id="A0A183SCS3"/>
<dbReference type="WBParaSite" id="SSLN_0000209001-mRNA-1">
    <property type="protein sequence ID" value="SSLN_0000209001-mRNA-1"/>
    <property type="gene ID" value="SSLN_0000209001"/>
</dbReference>
<sequence length="58" mass="6089">MSAAAAAAAAANQDGNSPNQGLDELLGPDEDDDSSQWGSLAQREKIAFLENNLEKLTK</sequence>
<name>A0A183SCS3_SCHSO</name>
<feature type="region of interest" description="Disordered" evidence="1">
    <location>
        <begin position="1"/>
        <end position="42"/>
    </location>
</feature>
<organism evidence="4">
    <name type="scientific">Schistocephalus solidus</name>
    <name type="common">Tapeworm</name>
    <dbReference type="NCBI Taxonomy" id="70667"/>
    <lineage>
        <taxon>Eukaryota</taxon>
        <taxon>Metazoa</taxon>
        <taxon>Spiralia</taxon>
        <taxon>Lophotrochozoa</taxon>
        <taxon>Platyhelminthes</taxon>
        <taxon>Cestoda</taxon>
        <taxon>Eucestoda</taxon>
        <taxon>Diphyllobothriidea</taxon>
        <taxon>Diphyllobothriidae</taxon>
        <taxon>Schistocephalus</taxon>
    </lineage>
</organism>
<evidence type="ECO:0000313" key="3">
    <source>
        <dbReference type="Proteomes" id="UP000275846"/>
    </source>
</evidence>
<evidence type="ECO:0000313" key="4">
    <source>
        <dbReference type="WBParaSite" id="SSLN_0000209001-mRNA-1"/>
    </source>
</evidence>
<gene>
    <name evidence="2" type="ORF">SSLN_LOCUS2020</name>
</gene>
<proteinExistence type="predicted"/>
<dbReference type="STRING" id="70667.A0A183SCS3"/>